<dbReference type="eggNOG" id="COG3415">
    <property type="taxonomic scope" value="Bacteria"/>
</dbReference>
<proteinExistence type="predicted"/>
<dbReference type="AlphaFoldDB" id="M9RC10"/>
<dbReference type="SUPFAM" id="SSF46689">
    <property type="entry name" value="Homeodomain-like"/>
    <property type="match status" value="1"/>
</dbReference>
<dbReference type="STRING" id="391626.OAN307_c22920"/>
<evidence type="ECO:0000313" key="2">
    <source>
        <dbReference type="Proteomes" id="UP000005307"/>
    </source>
</evidence>
<reference evidence="1 2" key="1">
    <citation type="journal article" date="2013" name="PLoS ONE">
        <title>Poles Apart: Arctic and Antarctic Octadecabacter strains Share High Genome Plasticity and a New Type of Xanthorhodopsin.</title>
        <authorList>
            <person name="Vollmers J."/>
            <person name="Voget S."/>
            <person name="Dietrich S."/>
            <person name="Gollnow K."/>
            <person name="Smits M."/>
            <person name="Meyer K."/>
            <person name="Brinkhoff T."/>
            <person name="Simon M."/>
            <person name="Daniel R."/>
        </authorList>
    </citation>
    <scope>NUCLEOTIDE SEQUENCE [LARGE SCALE GENOMIC DNA]</scope>
    <source>
        <strain evidence="1 2">307</strain>
    </source>
</reference>
<dbReference type="EMBL" id="CP003740">
    <property type="protein sequence ID" value="AGI67916.1"/>
    <property type="molecule type" value="Genomic_DNA"/>
</dbReference>
<dbReference type="RefSeq" id="WP_015499937.1">
    <property type="nucleotide sequence ID" value="NC_020911.1"/>
</dbReference>
<accession>M9RC10</accession>
<dbReference type="KEGG" id="oat:OAN307_c22920"/>
<dbReference type="InterPro" id="IPR002514">
    <property type="entry name" value="Transposase_8"/>
</dbReference>
<dbReference type="OrthoDB" id="9813126at2"/>
<dbReference type="Pfam" id="PF01527">
    <property type="entry name" value="HTH_Tnp_1"/>
    <property type="match status" value="1"/>
</dbReference>
<dbReference type="Proteomes" id="UP000005307">
    <property type="component" value="Chromosome"/>
</dbReference>
<protein>
    <submittedName>
        <fullName evidence="1">Putative transposase</fullName>
    </submittedName>
</protein>
<dbReference type="GO" id="GO:0006313">
    <property type="term" value="P:DNA transposition"/>
    <property type="evidence" value="ECO:0007669"/>
    <property type="project" value="InterPro"/>
</dbReference>
<name>M9RC10_9RHOB</name>
<sequence length="105" mass="11324">MGYSPERKSAVLKRMLPPNNLAIRQLSQDEGISEATLHKWRAEARSKGQLLPAADAGPEGWSSRDKFAAVLETAALNEVDLSITFGLGYGVTSAAEEAMRFCGVD</sequence>
<dbReference type="InterPro" id="IPR009057">
    <property type="entry name" value="Homeodomain-like_sf"/>
</dbReference>
<gene>
    <name evidence="1" type="ORF">OAN307_c22920</name>
</gene>
<dbReference type="GO" id="GO:0004803">
    <property type="term" value="F:transposase activity"/>
    <property type="evidence" value="ECO:0007669"/>
    <property type="project" value="InterPro"/>
</dbReference>
<keyword evidence="2" id="KW-1185">Reference proteome</keyword>
<dbReference type="HOGENOM" id="CLU_121441_1_1_5"/>
<organism evidence="1 2">
    <name type="scientific">Octadecabacter antarcticus 307</name>
    <dbReference type="NCBI Taxonomy" id="391626"/>
    <lineage>
        <taxon>Bacteria</taxon>
        <taxon>Pseudomonadati</taxon>
        <taxon>Pseudomonadota</taxon>
        <taxon>Alphaproteobacteria</taxon>
        <taxon>Rhodobacterales</taxon>
        <taxon>Roseobacteraceae</taxon>
        <taxon>Octadecabacter</taxon>
    </lineage>
</organism>
<dbReference type="GO" id="GO:0003677">
    <property type="term" value="F:DNA binding"/>
    <property type="evidence" value="ECO:0007669"/>
    <property type="project" value="InterPro"/>
</dbReference>
<evidence type="ECO:0000313" key="1">
    <source>
        <dbReference type="EMBL" id="AGI67916.1"/>
    </source>
</evidence>